<dbReference type="CDD" id="cd00121">
    <property type="entry name" value="MATH"/>
    <property type="match status" value="1"/>
</dbReference>
<feature type="non-terminal residue" evidence="5">
    <location>
        <position position="1"/>
    </location>
</feature>
<dbReference type="InterPro" id="IPR045005">
    <property type="entry name" value="BPM1-6"/>
</dbReference>
<feature type="domain" description="MATH" evidence="4">
    <location>
        <begin position="26"/>
        <end position="140"/>
    </location>
</feature>
<dbReference type="PANTHER" id="PTHR26379:SF483">
    <property type="entry name" value="OS11G0619800 PROTEIN"/>
    <property type="match status" value="1"/>
</dbReference>
<dbReference type="Gene3D" id="2.60.210.10">
    <property type="entry name" value="Apoptosis, Tumor Necrosis Factor Receptor Associated Protein 2, Chain A"/>
    <property type="match status" value="1"/>
</dbReference>
<evidence type="ECO:0000259" key="3">
    <source>
        <dbReference type="PROSITE" id="PS50097"/>
    </source>
</evidence>
<organism evidence="5 6">
    <name type="scientific">Eragrostis curvula</name>
    <name type="common">weeping love grass</name>
    <dbReference type="NCBI Taxonomy" id="38414"/>
    <lineage>
        <taxon>Eukaryota</taxon>
        <taxon>Viridiplantae</taxon>
        <taxon>Streptophyta</taxon>
        <taxon>Embryophyta</taxon>
        <taxon>Tracheophyta</taxon>
        <taxon>Spermatophyta</taxon>
        <taxon>Magnoliopsida</taxon>
        <taxon>Liliopsida</taxon>
        <taxon>Poales</taxon>
        <taxon>Poaceae</taxon>
        <taxon>PACMAD clade</taxon>
        <taxon>Chloridoideae</taxon>
        <taxon>Eragrostideae</taxon>
        <taxon>Eragrostidinae</taxon>
        <taxon>Eragrostis</taxon>
    </lineage>
</organism>
<evidence type="ECO:0000259" key="4">
    <source>
        <dbReference type="PROSITE" id="PS50144"/>
    </source>
</evidence>
<dbReference type="Gene3D" id="1.25.40.420">
    <property type="match status" value="1"/>
</dbReference>
<dbReference type="PANTHER" id="PTHR26379">
    <property type="entry name" value="BTB/POZ AND MATH DOMAIN-CONTAINING PROTEIN 1"/>
    <property type="match status" value="1"/>
</dbReference>
<evidence type="ECO:0008006" key="7">
    <source>
        <dbReference type="Google" id="ProtNLM"/>
    </source>
</evidence>
<dbReference type="Pfam" id="PF00651">
    <property type="entry name" value="BTB"/>
    <property type="match status" value="1"/>
</dbReference>
<dbReference type="Gramene" id="TVU24189">
    <property type="protein sequence ID" value="TVU24189"/>
    <property type="gene ID" value="EJB05_26600"/>
</dbReference>
<dbReference type="Pfam" id="PF22486">
    <property type="entry name" value="MATH_2"/>
    <property type="match status" value="1"/>
</dbReference>
<dbReference type="InterPro" id="IPR008974">
    <property type="entry name" value="TRAF-like"/>
</dbReference>
<dbReference type="OrthoDB" id="681301at2759"/>
<proteinExistence type="inferred from homology"/>
<dbReference type="AlphaFoldDB" id="A0A5J9UK71"/>
<dbReference type="PROSITE" id="PS50144">
    <property type="entry name" value="MATH"/>
    <property type="match status" value="1"/>
</dbReference>
<dbReference type="SUPFAM" id="SSF49599">
    <property type="entry name" value="TRAF domain-like"/>
    <property type="match status" value="1"/>
</dbReference>
<evidence type="ECO:0000313" key="5">
    <source>
        <dbReference type="EMBL" id="TVU24189.1"/>
    </source>
</evidence>
<evidence type="ECO:0000256" key="2">
    <source>
        <dbReference type="ARBA" id="ARBA00010846"/>
    </source>
</evidence>
<sequence>MGATSSSSAASDSSAIRPTIISETITGAHILKIDRYSDTKGIGVGVSVNSEVFTVGGHQWYIQCFPEGSLLECAGWISVFLHLDHPAVNMDDDVRAKFEFYVLDKYGEPVLNYLKVIPDVLRIRCNVTVVKEASVGTSTVRPETPAVPPSLVAARPDLQHHLGDLLASRLGADVTFMVSGELFPAHRIVLAVRSSVFKAELFGHMKEKDMAYIQIDEMDPNVFRAMLHFIYTDALPEIDDRDNVAIAQHLIVAADRYDLEKLKIICTDILLSRADATNVATTLVLAEQHGFTALKEACFRFIECIGNRKVALMASDGFQHLRISCPALFEEVLAKLPNSPVEVQRNGWW</sequence>
<dbReference type="Pfam" id="PF24570">
    <property type="entry name" value="BACK_BPM_SPOP"/>
    <property type="match status" value="1"/>
</dbReference>
<protein>
    <recommendedName>
        <fullName evidence="7">BTB domain-containing protein</fullName>
    </recommendedName>
</protein>
<dbReference type="GO" id="GO:0016567">
    <property type="term" value="P:protein ubiquitination"/>
    <property type="evidence" value="ECO:0007669"/>
    <property type="project" value="InterPro"/>
</dbReference>
<dbReference type="InterPro" id="IPR056423">
    <property type="entry name" value="BACK_BPM_SPOP"/>
</dbReference>
<dbReference type="Gene3D" id="3.30.710.10">
    <property type="entry name" value="Potassium Channel Kv1.1, Chain A"/>
    <property type="match status" value="1"/>
</dbReference>
<name>A0A5J9UK71_9POAL</name>
<dbReference type="PROSITE" id="PS50097">
    <property type="entry name" value="BTB"/>
    <property type="match status" value="1"/>
</dbReference>
<dbReference type="EMBL" id="RWGY01000013">
    <property type="protein sequence ID" value="TVU24189.1"/>
    <property type="molecule type" value="Genomic_DNA"/>
</dbReference>
<accession>A0A5J9UK71</accession>
<comment type="pathway">
    <text evidence="1">Protein modification; protein ubiquitination.</text>
</comment>
<dbReference type="InterPro" id="IPR002083">
    <property type="entry name" value="MATH/TRAF_dom"/>
</dbReference>
<dbReference type="Proteomes" id="UP000324897">
    <property type="component" value="Chromosome 2"/>
</dbReference>
<comment type="caution">
    <text evidence="5">The sequence shown here is derived from an EMBL/GenBank/DDBJ whole genome shotgun (WGS) entry which is preliminary data.</text>
</comment>
<gene>
    <name evidence="5" type="ORF">EJB05_26600</name>
</gene>
<dbReference type="SMART" id="SM00225">
    <property type="entry name" value="BTB"/>
    <property type="match status" value="1"/>
</dbReference>
<dbReference type="SUPFAM" id="SSF54695">
    <property type="entry name" value="POZ domain"/>
    <property type="match status" value="1"/>
</dbReference>
<dbReference type="InterPro" id="IPR000210">
    <property type="entry name" value="BTB/POZ_dom"/>
</dbReference>
<evidence type="ECO:0000256" key="1">
    <source>
        <dbReference type="ARBA" id="ARBA00004906"/>
    </source>
</evidence>
<comment type="similarity">
    <text evidence="2">Belongs to the Tdpoz family.</text>
</comment>
<keyword evidence="6" id="KW-1185">Reference proteome</keyword>
<dbReference type="InterPro" id="IPR011333">
    <property type="entry name" value="SKP1/BTB/POZ_sf"/>
</dbReference>
<reference evidence="5 6" key="1">
    <citation type="journal article" date="2019" name="Sci. Rep.">
        <title>A high-quality genome of Eragrostis curvula grass provides insights into Poaceae evolution and supports new strategies to enhance forage quality.</title>
        <authorList>
            <person name="Carballo J."/>
            <person name="Santos B.A.C.M."/>
            <person name="Zappacosta D."/>
            <person name="Garbus I."/>
            <person name="Selva J.P."/>
            <person name="Gallo C.A."/>
            <person name="Diaz A."/>
            <person name="Albertini E."/>
            <person name="Caccamo M."/>
            <person name="Echenique V."/>
        </authorList>
    </citation>
    <scope>NUCLEOTIDE SEQUENCE [LARGE SCALE GENOMIC DNA]</scope>
    <source>
        <strain evidence="6">cv. Victoria</strain>
        <tissue evidence="5">Leaf</tissue>
    </source>
</reference>
<feature type="domain" description="BTB" evidence="3">
    <location>
        <begin position="172"/>
        <end position="239"/>
    </location>
</feature>
<evidence type="ECO:0000313" key="6">
    <source>
        <dbReference type="Proteomes" id="UP000324897"/>
    </source>
</evidence>